<dbReference type="AlphaFoldDB" id="A0A0A9CF15"/>
<organism evidence="1">
    <name type="scientific">Arundo donax</name>
    <name type="common">Giant reed</name>
    <name type="synonym">Donax arundinaceus</name>
    <dbReference type="NCBI Taxonomy" id="35708"/>
    <lineage>
        <taxon>Eukaryota</taxon>
        <taxon>Viridiplantae</taxon>
        <taxon>Streptophyta</taxon>
        <taxon>Embryophyta</taxon>
        <taxon>Tracheophyta</taxon>
        <taxon>Spermatophyta</taxon>
        <taxon>Magnoliopsida</taxon>
        <taxon>Liliopsida</taxon>
        <taxon>Poales</taxon>
        <taxon>Poaceae</taxon>
        <taxon>PACMAD clade</taxon>
        <taxon>Arundinoideae</taxon>
        <taxon>Arundineae</taxon>
        <taxon>Arundo</taxon>
    </lineage>
</organism>
<name>A0A0A9CF15_ARUDO</name>
<reference evidence="1" key="1">
    <citation type="submission" date="2014-09" db="EMBL/GenBank/DDBJ databases">
        <authorList>
            <person name="Magalhaes I.L.F."/>
            <person name="Oliveira U."/>
            <person name="Santos F.R."/>
            <person name="Vidigal T.H.D.A."/>
            <person name="Brescovit A.D."/>
            <person name="Santos A.J."/>
        </authorList>
    </citation>
    <scope>NUCLEOTIDE SEQUENCE</scope>
    <source>
        <tissue evidence="1">Shoot tissue taken approximately 20 cm above the soil surface</tissue>
    </source>
</reference>
<reference evidence="1" key="2">
    <citation type="journal article" date="2015" name="Data Brief">
        <title>Shoot transcriptome of the giant reed, Arundo donax.</title>
        <authorList>
            <person name="Barrero R.A."/>
            <person name="Guerrero F.D."/>
            <person name="Moolhuijzen P."/>
            <person name="Goolsby J.A."/>
            <person name="Tidwell J."/>
            <person name="Bellgard S.E."/>
            <person name="Bellgard M.I."/>
        </authorList>
    </citation>
    <scope>NUCLEOTIDE SEQUENCE</scope>
    <source>
        <tissue evidence="1">Shoot tissue taken approximately 20 cm above the soil surface</tissue>
    </source>
</reference>
<protein>
    <submittedName>
        <fullName evidence="1">Uncharacterized protein</fullName>
    </submittedName>
</protein>
<sequence>MASAFPKATSQKPSAKSCFWKCRSPDKQALGILTNDY</sequence>
<evidence type="ECO:0000313" key="1">
    <source>
        <dbReference type="EMBL" id="JAD71990.1"/>
    </source>
</evidence>
<proteinExistence type="predicted"/>
<accession>A0A0A9CF15</accession>
<dbReference type="EMBL" id="GBRH01225905">
    <property type="protein sequence ID" value="JAD71990.1"/>
    <property type="molecule type" value="Transcribed_RNA"/>
</dbReference>